<dbReference type="AlphaFoldDB" id="A0A3Q2PWJ3"/>
<evidence type="ECO:0000259" key="7">
    <source>
        <dbReference type="PROSITE" id="PS50871"/>
    </source>
</evidence>
<dbReference type="PANTHER" id="PTHR15427:SF29">
    <property type="entry name" value="COMPLEMENT C1Q SUBCOMPONENT SUBUNIT C"/>
    <property type="match status" value="1"/>
</dbReference>
<feature type="compositionally biased region" description="Basic and acidic residues" evidence="5">
    <location>
        <begin position="43"/>
        <end position="62"/>
    </location>
</feature>
<dbReference type="Gene3D" id="2.60.120.40">
    <property type="match status" value="1"/>
</dbReference>
<keyword evidence="4 6" id="KW-0732">Signal</keyword>
<accession>A0A3Q2PWJ3</accession>
<evidence type="ECO:0000256" key="1">
    <source>
        <dbReference type="ARBA" id="ARBA00004498"/>
    </source>
</evidence>
<dbReference type="InterPro" id="IPR001073">
    <property type="entry name" value="C1q_dom"/>
</dbReference>
<keyword evidence="9" id="KW-1185">Reference proteome</keyword>
<dbReference type="SUPFAM" id="SSF49842">
    <property type="entry name" value="TNF-like"/>
    <property type="match status" value="1"/>
</dbReference>
<sequence length="240" mass="25553">MLFQRFLLTGALLSLAVPPLVAMETCPSTGMPGLPGIPGVPGRDGRDGEKGEKGDPGAEWRGGHGPQKGLKGEPGLLGHAGKRGQSGEPGEPGISGIPGPPGEPGEAGSAAAQQKAAFSVARGTTEFPDKASVIRFTKVITNIQNDYDPETGHFRCRVPGMYYFVFHATLGDKLCVLMKLDNNLLTSFCDLRRRKQVTSGGLAVYVSQGQEVWLETKDHRGMTANENGYSIFSGFLLHPY</sequence>
<reference evidence="8" key="2">
    <citation type="submission" date="2025-09" db="UniProtKB">
        <authorList>
            <consortium name="Ensembl"/>
        </authorList>
    </citation>
    <scope>IDENTIFICATION</scope>
</reference>
<dbReference type="Pfam" id="PF01391">
    <property type="entry name" value="Collagen"/>
    <property type="match status" value="1"/>
</dbReference>
<evidence type="ECO:0000256" key="5">
    <source>
        <dbReference type="SAM" id="MobiDB-lite"/>
    </source>
</evidence>
<dbReference type="InterPro" id="IPR008983">
    <property type="entry name" value="Tumour_necrosis_fac-like_dom"/>
</dbReference>
<feature type="domain" description="C1q" evidence="7">
    <location>
        <begin position="111"/>
        <end position="240"/>
    </location>
</feature>
<protein>
    <submittedName>
        <fullName evidence="8">Complement C1q subcomponent subunit C</fullName>
    </submittedName>
</protein>
<dbReference type="PROSITE" id="PS50871">
    <property type="entry name" value="C1Q"/>
    <property type="match status" value="1"/>
</dbReference>
<evidence type="ECO:0000313" key="9">
    <source>
        <dbReference type="Proteomes" id="UP000265000"/>
    </source>
</evidence>
<comment type="subcellular location">
    <subcellularLocation>
        <location evidence="1">Secreted</location>
        <location evidence="1">Extracellular space</location>
        <location evidence="1">Extracellular matrix</location>
    </subcellularLocation>
</comment>
<keyword evidence="3" id="KW-0272">Extracellular matrix</keyword>
<dbReference type="OrthoDB" id="8964326at2759"/>
<dbReference type="Pfam" id="PF00386">
    <property type="entry name" value="C1q"/>
    <property type="match status" value="1"/>
</dbReference>
<dbReference type="InterPro" id="IPR050392">
    <property type="entry name" value="Collagen/C1q_domain"/>
</dbReference>
<dbReference type="InterPro" id="IPR008160">
    <property type="entry name" value="Collagen"/>
</dbReference>
<evidence type="ECO:0000256" key="6">
    <source>
        <dbReference type="SAM" id="SignalP"/>
    </source>
</evidence>
<organism evidence="8 9">
    <name type="scientific">Fundulus heteroclitus</name>
    <name type="common">Killifish</name>
    <name type="synonym">Mummichog</name>
    <dbReference type="NCBI Taxonomy" id="8078"/>
    <lineage>
        <taxon>Eukaryota</taxon>
        <taxon>Metazoa</taxon>
        <taxon>Chordata</taxon>
        <taxon>Craniata</taxon>
        <taxon>Vertebrata</taxon>
        <taxon>Euteleostomi</taxon>
        <taxon>Actinopterygii</taxon>
        <taxon>Neopterygii</taxon>
        <taxon>Teleostei</taxon>
        <taxon>Neoteleostei</taxon>
        <taxon>Acanthomorphata</taxon>
        <taxon>Ovalentaria</taxon>
        <taxon>Atherinomorphae</taxon>
        <taxon>Cyprinodontiformes</taxon>
        <taxon>Fundulidae</taxon>
        <taxon>Fundulus</taxon>
    </lineage>
</organism>
<proteinExistence type="predicted"/>
<dbReference type="SMART" id="SM00110">
    <property type="entry name" value="C1Q"/>
    <property type="match status" value="1"/>
</dbReference>
<dbReference type="Ensembl" id="ENSFHET00000026302.1">
    <property type="protein sequence ID" value="ENSFHEP00000017577.1"/>
    <property type="gene ID" value="ENSFHEG00000019327.1"/>
</dbReference>
<reference evidence="8" key="1">
    <citation type="submission" date="2025-08" db="UniProtKB">
        <authorList>
            <consortium name="Ensembl"/>
        </authorList>
    </citation>
    <scope>IDENTIFICATION</scope>
</reference>
<dbReference type="GeneID" id="105938255"/>
<dbReference type="PRINTS" id="PR00007">
    <property type="entry name" value="COMPLEMNTC1Q"/>
</dbReference>
<dbReference type="PANTHER" id="PTHR15427">
    <property type="entry name" value="EMILIN ELASTIN MICROFIBRIL INTERFACE-LOCATED PROTEIN ELASTIN MICROFIBRIL INTERFACER"/>
    <property type="match status" value="1"/>
</dbReference>
<evidence type="ECO:0000256" key="4">
    <source>
        <dbReference type="ARBA" id="ARBA00022729"/>
    </source>
</evidence>
<evidence type="ECO:0000313" key="8">
    <source>
        <dbReference type="Ensembl" id="ENSFHEP00000017577.1"/>
    </source>
</evidence>
<dbReference type="STRING" id="8078.ENSFHEP00000017577"/>
<keyword evidence="2" id="KW-0964">Secreted</keyword>
<dbReference type="Proteomes" id="UP000265000">
    <property type="component" value="Unplaced"/>
</dbReference>
<evidence type="ECO:0000256" key="2">
    <source>
        <dbReference type="ARBA" id="ARBA00022525"/>
    </source>
</evidence>
<feature type="chain" id="PRO_5018657041" evidence="6">
    <location>
        <begin position="23"/>
        <end position="240"/>
    </location>
</feature>
<feature type="compositionally biased region" description="Low complexity" evidence="5">
    <location>
        <begin position="86"/>
        <end position="97"/>
    </location>
</feature>
<dbReference type="GeneTree" id="ENSGT00940000161227"/>
<feature type="region of interest" description="Disordered" evidence="5">
    <location>
        <begin position="29"/>
        <end position="114"/>
    </location>
</feature>
<name>A0A3Q2PWJ3_FUNHE</name>
<evidence type="ECO:0000256" key="3">
    <source>
        <dbReference type="ARBA" id="ARBA00022530"/>
    </source>
</evidence>
<feature type="compositionally biased region" description="Low complexity" evidence="5">
    <location>
        <begin position="104"/>
        <end position="114"/>
    </location>
</feature>
<feature type="signal peptide" evidence="6">
    <location>
        <begin position="1"/>
        <end position="22"/>
    </location>
</feature>